<name>D7WEG9_9CORY</name>
<keyword evidence="1" id="KW-0812">Transmembrane</keyword>
<accession>D7WEG9</accession>
<comment type="caution">
    <text evidence="2">The sequence shown here is derived from an EMBL/GenBank/DDBJ whole genome shotgun (WGS) entry which is preliminary data.</text>
</comment>
<feature type="transmembrane region" description="Helical" evidence="1">
    <location>
        <begin position="93"/>
        <end position="117"/>
    </location>
</feature>
<evidence type="ECO:0000256" key="1">
    <source>
        <dbReference type="SAM" id="Phobius"/>
    </source>
</evidence>
<proteinExistence type="predicted"/>
<organism evidence="2 3">
    <name type="scientific">Corynebacterium genitalium ATCC 33030</name>
    <dbReference type="NCBI Taxonomy" id="585529"/>
    <lineage>
        <taxon>Bacteria</taxon>
        <taxon>Bacillati</taxon>
        <taxon>Actinomycetota</taxon>
        <taxon>Actinomycetes</taxon>
        <taxon>Mycobacteriales</taxon>
        <taxon>Corynebacteriaceae</taxon>
        <taxon>Corynebacterium</taxon>
    </lineage>
</organism>
<keyword evidence="1" id="KW-1133">Transmembrane helix</keyword>
<keyword evidence="3" id="KW-1185">Reference proteome</keyword>
<dbReference type="STRING" id="585529.HMPREF0291_11203"/>
<feature type="transmembrane region" description="Helical" evidence="1">
    <location>
        <begin position="124"/>
        <end position="147"/>
    </location>
</feature>
<sequence length="203" mass="21689">MIALFLLILGSTFLPMMIAKMTTEDLANEYGVSSLMLPEGVDADGYVGLTLNWWGHVEFDAVGFDEDALGYDIEAAEEEQRQELVEDEDFQTLISVISGGVIVVLVLAGLAVICVLFNNRLSALPGILAALAQMAGTGLIFFFISVAPEMEENLTVTPGTGLWLFLAASVGGFIFYIVVLVAGGKKYPAVQPPQAGTPYPSAY</sequence>
<dbReference type="HOGENOM" id="CLU_1347009_0_0_11"/>
<reference evidence="2" key="1">
    <citation type="submission" date="2010-06" db="EMBL/GenBank/DDBJ databases">
        <authorList>
            <person name="Muzny D."/>
            <person name="Qin X."/>
            <person name="Buhay C."/>
            <person name="Dugan-Rocha S."/>
            <person name="Ding Y."/>
            <person name="Chen G."/>
            <person name="Hawes A."/>
            <person name="Holder M."/>
            <person name="Jhangiani S."/>
            <person name="Johnson A."/>
            <person name="Khan Z."/>
            <person name="Li Z."/>
            <person name="Liu W."/>
            <person name="Liu X."/>
            <person name="Perez L."/>
            <person name="Shen H."/>
            <person name="Wang Q."/>
            <person name="Watt J."/>
            <person name="Xi L."/>
            <person name="Xin Y."/>
            <person name="Zhou J."/>
            <person name="Deng J."/>
            <person name="Jiang H."/>
            <person name="Liu Y."/>
            <person name="Qu J."/>
            <person name="Song X.-Z."/>
            <person name="Zhang L."/>
            <person name="Villasana D."/>
            <person name="Johnson A."/>
            <person name="Liu J."/>
            <person name="Liyanage D."/>
            <person name="Lorensuhewa L."/>
            <person name="Robinson T."/>
            <person name="Song A."/>
            <person name="Song B.-B."/>
            <person name="Dinh H."/>
            <person name="Thornton R."/>
            <person name="Coyle M."/>
            <person name="Francisco L."/>
            <person name="Jackson L."/>
            <person name="Javaid M."/>
            <person name="Korchina V."/>
            <person name="Kovar C."/>
            <person name="Mata R."/>
            <person name="Mathew T."/>
            <person name="Ngo R."/>
            <person name="Nguyen L."/>
            <person name="Nguyen N."/>
            <person name="Okwuonu G."/>
            <person name="Ongeri F."/>
            <person name="Pham C."/>
            <person name="Simmons D."/>
            <person name="Wilczek-Boney K."/>
            <person name="Hale W."/>
            <person name="Jakkamsetti A."/>
            <person name="Pham P."/>
            <person name="Ruth R."/>
            <person name="San Lucas F."/>
            <person name="Warren J."/>
            <person name="Zhang J."/>
            <person name="Zhao Z."/>
            <person name="Zhou C."/>
            <person name="Zhu D."/>
            <person name="Lee S."/>
            <person name="Bess C."/>
            <person name="Blankenburg K."/>
            <person name="Forbes L."/>
            <person name="Fu Q."/>
            <person name="Gubbala S."/>
            <person name="Hirani K."/>
            <person name="Jayaseelan J.C."/>
            <person name="Lara F."/>
            <person name="Munidasa M."/>
            <person name="Palculict T."/>
            <person name="Patil S."/>
            <person name="Pu L.-L."/>
            <person name="Saada N."/>
            <person name="Tang L."/>
            <person name="Weissenberger G."/>
            <person name="Zhu Y."/>
            <person name="Hemphill L."/>
            <person name="Shang Y."/>
            <person name="Youmans B."/>
            <person name="Ayvaz T."/>
            <person name="Ross M."/>
            <person name="Santibanez J."/>
            <person name="Aqrawi P."/>
            <person name="Gross S."/>
            <person name="Joshi V."/>
            <person name="Fowler G."/>
            <person name="Nazareth L."/>
            <person name="Reid J."/>
            <person name="Worley K."/>
            <person name="Petrosino J."/>
            <person name="Highlander S."/>
            <person name="Gibbs R."/>
        </authorList>
    </citation>
    <scope>NUCLEOTIDE SEQUENCE [LARGE SCALE GENOMIC DNA]</scope>
    <source>
        <strain evidence="2">ATCC 33030</strain>
    </source>
</reference>
<dbReference type="Proteomes" id="UP000004208">
    <property type="component" value="Unassembled WGS sequence"/>
</dbReference>
<keyword evidence="1" id="KW-0472">Membrane</keyword>
<protein>
    <submittedName>
        <fullName evidence="2">Uncharacterized protein</fullName>
    </submittedName>
</protein>
<dbReference type="EMBL" id="ACLJ02000003">
    <property type="protein sequence ID" value="EFK53546.1"/>
    <property type="molecule type" value="Genomic_DNA"/>
</dbReference>
<evidence type="ECO:0000313" key="3">
    <source>
        <dbReference type="Proteomes" id="UP000004208"/>
    </source>
</evidence>
<gene>
    <name evidence="2" type="ORF">HMPREF0291_11203</name>
</gene>
<evidence type="ECO:0000313" key="2">
    <source>
        <dbReference type="EMBL" id="EFK53546.1"/>
    </source>
</evidence>
<feature type="transmembrane region" description="Helical" evidence="1">
    <location>
        <begin position="162"/>
        <end position="182"/>
    </location>
</feature>
<dbReference type="AlphaFoldDB" id="D7WEG9"/>